<gene>
    <name evidence="1" type="ORF">EC392_00365</name>
</gene>
<comment type="caution">
    <text evidence="1">The sequence shown here is derived from an EMBL/GenBank/DDBJ whole genome shotgun (WGS) entry which is preliminary data.</text>
</comment>
<dbReference type="RefSeq" id="WP_094106849.1">
    <property type="nucleotide sequence ID" value="NZ_LUTK01000002.1"/>
</dbReference>
<proteinExistence type="predicted"/>
<dbReference type="AlphaFoldDB" id="A0A3N0UVT1"/>
<dbReference type="EMBL" id="RJUJ01000001">
    <property type="protein sequence ID" value="ROH84647.1"/>
    <property type="molecule type" value="Genomic_DNA"/>
</dbReference>
<evidence type="ECO:0000313" key="1">
    <source>
        <dbReference type="EMBL" id="ROH84647.1"/>
    </source>
</evidence>
<evidence type="ECO:0000313" key="2">
    <source>
        <dbReference type="Proteomes" id="UP000274511"/>
    </source>
</evidence>
<accession>A0A3N0UVT1</accession>
<sequence length="120" mass="13344">MREQTSAVSAMKKIAGNGFPASRNYRAAAAAEPVVYPGYHPDNVITVSDSDMSGRRGAPGGCVGRSAANFALSQFIPEFLFFEIRHSTIFKEDWRGYKGCVSLYQFDVFRYSFITLKITQ</sequence>
<name>A0A3N0UVT1_9GAMM</name>
<dbReference type="Proteomes" id="UP000274511">
    <property type="component" value="Unassembled WGS sequence"/>
</dbReference>
<organism evidence="1 2">
    <name type="scientific">Lonsdalea populi</name>
    <dbReference type="NCBI Taxonomy" id="1172565"/>
    <lineage>
        <taxon>Bacteria</taxon>
        <taxon>Pseudomonadati</taxon>
        <taxon>Pseudomonadota</taxon>
        <taxon>Gammaproteobacteria</taxon>
        <taxon>Enterobacterales</taxon>
        <taxon>Pectobacteriaceae</taxon>
        <taxon>Lonsdalea</taxon>
    </lineage>
</organism>
<reference evidence="1 2" key="1">
    <citation type="submission" date="2018-10" db="EMBL/GenBank/DDBJ databases">
        <title>New species genome.</title>
        <authorList>
            <person name="Li Y."/>
        </authorList>
    </citation>
    <scope>NUCLEOTIDE SEQUENCE [LARGE SCALE GENOMIC DNA]</scope>
    <source>
        <strain evidence="1 2">L6_4B</strain>
    </source>
</reference>
<protein>
    <submittedName>
        <fullName evidence="1">Uncharacterized protein</fullName>
    </submittedName>
</protein>